<evidence type="ECO:0000313" key="2">
    <source>
        <dbReference type="Proteomes" id="UP001066276"/>
    </source>
</evidence>
<evidence type="ECO:0000313" key="1">
    <source>
        <dbReference type="EMBL" id="KAJ1107959.1"/>
    </source>
</evidence>
<protein>
    <recommendedName>
        <fullName evidence="3">Secreted protein</fullName>
    </recommendedName>
</protein>
<keyword evidence="2" id="KW-1185">Reference proteome</keyword>
<gene>
    <name evidence="1" type="ORF">NDU88_005344</name>
</gene>
<proteinExistence type="predicted"/>
<accession>A0AAV7MZW5</accession>
<dbReference type="Proteomes" id="UP001066276">
    <property type="component" value="Chromosome 9"/>
</dbReference>
<dbReference type="AlphaFoldDB" id="A0AAV7MZW5"/>
<comment type="caution">
    <text evidence="1">The sequence shown here is derived from an EMBL/GenBank/DDBJ whole genome shotgun (WGS) entry which is preliminary data.</text>
</comment>
<evidence type="ECO:0008006" key="3">
    <source>
        <dbReference type="Google" id="ProtNLM"/>
    </source>
</evidence>
<organism evidence="1 2">
    <name type="scientific">Pleurodeles waltl</name>
    <name type="common">Iberian ribbed newt</name>
    <dbReference type="NCBI Taxonomy" id="8319"/>
    <lineage>
        <taxon>Eukaryota</taxon>
        <taxon>Metazoa</taxon>
        <taxon>Chordata</taxon>
        <taxon>Craniata</taxon>
        <taxon>Vertebrata</taxon>
        <taxon>Euteleostomi</taxon>
        <taxon>Amphibia</taxon>
        <taxon>Batrachia</taxon>
        <taxon>Caudata</taxon>
        <taxon>Salamandroidea</taxon>
        <taxon>Salamandridae</taxon>
        <taxon>Pleurodelinae</taxon>
        <taxon>Pleurodeles</taxon>
    </lineage>
</organism>
<sequence>MVLTRTYVISLLSLRRTDVVPVPCVFVYKKRNLLCWHAGRFWNLHELQSVTTLTNLTHGRLVPTPAYNTITLL</sequence>
<reference evidence="1" key="1">
    <citation type="journal article" date="2022" name="bioRxiv">
        <title>Sequencing and chromosome-scale assembly of the giantPleurodeles waltlgenome.</title>
        <authorList>
            <person name="Brown T."/>
            <person name="Elewa A."/>
            <person name="Iarovenko S."/>
            <person name="Subramanian E."/>
            <person name="Araus A.J."/>
            <person name="Petzold A."/>
            <person name="Susuki M."/>
            <person name="Suzuki K.-i.T."/>
            <person name="Hayashi T."/>
            <person name="Toyoda A."/>
            <person name="Oliveira C."/>
            <person name="Osipova E."/>
            <person name="Leigh N.D."/>
            <person name="Simon A."/>
            <person name="Yun M.H."/>
        </authorList>
    </citation>
    <scope>NUCLEOTIDE SEQUENCE</scope>
    <source>
        <strain evidence="1">20211129_DDA</strain>
        <tissue evidence="1">Liver</tissue>
    </source>
</reference>
<dbReference type="EMBL" id="JANPWB010000013">
    <property type="protein sequence ID" value="KAJ1107959.1"/>
    <property type="molecule type" value="Genomic_DNA"/>
</dbReference>
<name>A0AAV7MZW5_PLEWA</name>